<keyword evidence="5 7" id="KW-0472">Membrane</keyword>
<dbReference type="EMBL" id="LR862151">
    <property type="protein sequence ID" value="CAD1833192.1"/>
    <property type="molecule type" value="Genomic_DNA"/>
</dbReference>
<evidence type="ECO:0000313" key="8">
    <source>
        <dbReference type="EMBL" id="CAD1833192.1"/>
    </source>
</evidence>
<reference evidence="8" key="1">
    <citation type="submission" date="2020-07" db="EMBL/GenBank/DDBJ databases">
        <authorList>
            <person name="Lin J."/>
        </authorList>
    </citation>
    <scope>NUCLEOTIDE SEQUENCE</scope>
</reference>
<organism evidence="8">
    <name type="scientific">Ananas comosus var. bracteatus</name>
    <name type="common">red pineapple</name>
    <dbReference type="NCBI Taxonomy" id="296719"/>
    <lineage>
        <taxon>Eukaryota</taxon>
        <taxon>Viridiplantae</taxon>
        <taxon>Streptophyta</taxon>
        <taxon>Embryophyta</taxon>
        <taxon>Tracheophyta</taxon>
        <taxon>Spermatophyta</taxon>
        <taxon>Magnoliopsida</taxon>
        <taxon>Liliopsida</taxon>
        <taxon>Poales</taxon>
        <taxon>Bromeliaceae</taxon>
        <taxon>Bromelioideae</taxon>
        <taxon>Ananas</taxon>
    </lineage>
</organism>
<dbReference type="GO" id="GO:0016020">
    <property type="term" value="C:membrane"/>
    <property type="evidence" value="ECO:0007669"/>
    <property type="project" value="UniProtKB-SubCell"/>
</dbReference>
<evidence type="ECO:0000256" key="3">
    <source>
        <dbReference type="ARBA" id="ARBA00022692"/>
    </source>
</evidence>
<dbReference type="InterPro" id="IPR007749">
    <property type="entry name" value="DUF677"/>
</dbReference>
<comment type="similarity">
    <text evidence="2">Belongs to the UPF0496 family.</text>
</comment>
<evidence type="ECO:0000256" key="2">
    <source>
        <dbReference type="ARBA" id="ARBA00009074"/>
    </source>
</evidence>
<evidence type="ECO:0000256" key="4">
    <source>
        <dbReference type="ARBA" id="ARBA00022989"/>
    </source>
</evidence>
<evidence type="ECO:0000256" key="6">
    <source>
        <dbReference type="SAM" id="Coils"/>
    </source>
</evidence>
<keyword evidence="4 7" id="KW-1133">Transmembrane helix</keyword>
<feature type="transmembrane region" description="Helical" evidence="7">
    <location>
        <begin position="163"/>
        <end position="184"/>
    </location>
</feature>
<comment type="subcellular location">
    <subcellularLocation>
        <location evidence="1">Membrane</location>
    </subcellularLocation>
</comment>
<sequence>MGGRISKIESSSNVVGTAGLHAELATLFGAICGLAPELAPPSDIDSVSLTITPALDLNPAHSNCAKTLALVLGYFWYNVYAPLFYLALVKHRVDFDSDDGDDRESMTMLAPALVDGSPFKDISAAELPEEIRKGLGLLLTGLRERKYTLEEELISVQKWKRSWSATSSVLSVALVVINLTALVAATVPPAAIAGVPLASVAAINLLGASVKAVDPWLGMMADERKSKLESQADAINAMHGGGSSALLLLPPTLEQIRSLVENLKIERAAATEQNTMATNDQMAITATHLEREVEERKKKVEKGIKSVRKTVDCVERQVKKKAVDFANFIAK</sequence>
<keyword evidence="6" id="KW-0175">Coiled coil</keyword>
<protein>
    <submittedName>
        <fullName evidence="8">Uncharacterized protein</fullName>
    </submittedName>
</protein>
<proteinExistence type="inferred from homology"/>
<dbReference type="AlphaFoldDB" id="A0A6V7PQP6"/>
<evidence type="ECO:0000256" key="7">
    <source>
        <dbReference type="SAM" id="Phobius"/>
    </source>
</evidence>
<feature type="transmembrane region" description="Helical" evidence="7">
    <location>
        <begin position="190"/>
        <end position="210"/>
    </location>
</feature>
<accession>A0A6V7PQP6</accession>
<evidence type="ECO:0000256" key="1">
    <source>
        <dbReference type="ARBA" id="ARBA00004370"/>
    </source>
</evidence>
<dbReference type="Pfam" id="PF05055">
    <property type="entry name" value="DUF677"/>
    <property type="match status" value="1"/>
</dbReference>
<name>A0A6V7PQP6_ANACO</name>
<gene>
    <name evidence="8" type="ORF">CB5_LOCUS16403</name>
</gene>
<evidence type="ECO:0000256" key="5">
    <source>
        <dbReference type="ARBA" id="ARBA00023136"/>
    </source>
</evidence>
<keyword evidence="3 7" id="KW-0812">Transmembrane</keyword>
<feature type="coiled-coil region" evidence="6">
    <location>
        <begin position="253"/>
        <end position="280"/>
    </location>
</feature>